<keyword evidence="6" id="KW-0067">ATP-binding</keyword>
<dbReference type="Gene3D" id="3.30.420.40">
    <property type="match status" value="2"/>
</dbReference>
<proteinExistence type="evidence at transcript level"/>
<dbReference type="GO" id="GO:0005524">
    <property type="term" value="F:ATP binding"/>
    <property type="evidence" value="ECO:0007669"/>
    <property type="project" value="UniProtKB-KW"/>
</dbReference>
<dbReference type="AlphaFoldDB" id="A0A131XSE5"/>
<dbReference type="GO" id="GO:0005829">
    <property type="term" value="C:cytosol"/>
    <property type="evidence" value="ECO:0007669"/>
    <property type="project" value="TreeGrafter"/>
</dbReference>
<evidence type="ECO:0000256" key="6">
    <source>
        <dbReference type="ARBA" id="ARBA00022840"/>
    </source>
</evidence>
<evidence type="ECO:0000256" key="3">
    <source>
        <dbReference type="ARBA" id="ARBA00022490"/>
    </source>
</evidence>
<dbReference type="Pfam" id="PF00012">
    <property type="entry name" value="HSP70"/>
    <property type="match status" value="2"/>
</dbReference>
<comment type="similarity">
    <text evidence="2">Belongs to the heat shock protein 70 family.</text>
</comment>
<feature type="compositionally biased region" description="Low complexity" evidence="7">
    <location>
        <begin position="769"/>
        <end position="784"/>
    </location>
</feature>
<dbReference type="GO" id="GO:0005634">
    <property type="term" value="C:nucleus"/>
    <property type="evidence" value="ECO:0007669"/>
    <property type="project" value="TreeGrafter"/>
</dbReference>
<evidence type="ECO:0000256" key="7">
    <source>
        <dbReference type="SAM" id="MobiDB-lite"/>
    </source>
</evidence>
<feature type="region of interest" description="Disordered" evidence="7">
    <location>
        <begin position="747"/>
        <end position="799"/>
    </location>
</feature>
<dbReference type="FunFam" id="3.90.640.10:FF:000004">
    <property type="entry name" value="Heat shock 70 kDa protein 4"/>
    <property type="match status" value="1"/>
</dbReference>
<evidence type="ECO:0000256" key="5">
    <source>
        <dbReference type="ARBA" id="ARBA00022741"/>
    </source>
</evidence>
<protein>
    <submittedName>
        <fullName evidence="8">Putative heat shock protein 105 kDa</fullName>
    </submittedName>
</protein>
<dbReference type="EMBL" id="GEFM01006534">
    <property type="protein sequence ID" value="JAP69262.1"/>
    <property type="molecule type" value="mRNA"/>
</dbReference>
<dbReference type="SUPFAM" id="SSF53067">
    <property type="entry name" value="Actin-like ATPase domain"/>
    <property type="match status" value="2"/>
</dbReference>
<dbReference type="PROSITE" id="PS01036">
    <property type="entry name" value="HSP70_3"/>
    <property type="match status" value="1"/>
</dbReference>
<dbReference type="FunFam" id="3.30.30.30:FF:000002">
    <property type="entry name" value="Heat shock 70 kDa protein 4"/>
    <property type="match status" value="1"/>
</dbReference>
<keyword evidence="4" id="KW-0597">Phosphoprotein</keyword>
<dbReference type="InterPro" id="IPR029047">
    <property type="entry name" value="HSP70_peptide-bd_sf"/>
</dbReference>
<name>A0A131XSE5_IXORI</name>
<sequence length="799" mass="88639">MSVIGFDFGNENCYIAVARAGGIETIANEYSQRVTPSYVAFGDKTRDLGVSAKNKQVTNLKNTIFGFKRLQGRKIHDPQVKHESTFLPYTLVDLGGGRVGVKVRYLEEDQTFSVAQVTAMLFTKLKEVAETALRIKVNDCVVSVPHFFTDAERRALLDATQIAGLNCLRLMNETTAVALSFGFYKNDLPEDKPRVVAFVDMGHSALQVALVAFNKDRLKMLATTFDGVGGRDFDMVLVRYFVQEFKERYKLDVATNRRALMRLITECEKLKKQMSANPHDLPLNIECFMNDRDVAGKMKRETFEAMSAELLARAERTMAKALTEAGLRPTDVESVELVGGGTRVPAVKQLVRKVFQREPSTTLNQDEAVARGCALQCAMLSPIFKVRDFAVVDAQPYPIELCYDPGKGEDGRAEVFPRWHQLPFSKMLTFYRSKPFNLEARYPKEAAVPHPDLQLGSFTVDKVVPAAEGEASKIKVKVRLNLHGIFSVVSASAVDRKPDSRQASAGCANGGDLAAAGAASGEEAPPTEGGDPDKVAEGEPVKKEERPSPKEKQAKAIELPVEARVPQLSASELDQLVEREVQMVHTDRMEKERVDAKNAVEEYVYEMRDHLSDRYQPFVVPSEREAFLAALNETESWLYADGEEVAKGLYVEKLESLRKFGQPIRARCREFEERPLAVEAMGASLQRARKALAEAGPRAQEEAFKALSKGVEERQAWFDNAMGALSKAPQHVDPPVLASRFREEAQALDALLATTSRSKPEPQAPPQGSPQQQPTTEAPTPSESESVESEEHTEKMDMD</sequence>
<reference evidence="8" key="1">
    <citation type="submission" date="2016-02" db="EMBL/GenBank/DDBJ databases">
        <title>RNAseq analyses of the midgut from blood- or serum-fed Ixodes ricinus ticks.</title>
        <authorList>
            <person name="Perner J."/>
            <person name="Provaznik J."/>
            <person name="Schrenkova J."/>
            <person name="Urbanova V."/>
            <person name="Ribeiro J.M."/>
            <person name="Kopacek P."/>
        </authorList>
    </citation>
    <scope>NUCLEOTIDE SEQUENCE</scope>
    <source>
        <tissue evidence="8">Gut</tissue>
    </source>
</reference>
<dbReference type="CDD" id="cd10228">
    <property type="entry name" value="ASKHA_NBD_HSP70_HSPA4_like"/>
    <property type="match status" value="1"/>
</dbReference>
<evidence type="ECO:0000256" key="4">
    <source>
        <dbReference type="ARBA" id="ARBA00022553"/>
    </source>
</evidence>
<dbReference type="GO" id="GO:0140662">
    <property type="term" value="F:ATP-dependent protein folding chaperone"/>
    <property type="evidence" value="ECO:0007669"/>
    <property type="project" value="InterPro"/>
</dbReference>
<feature type="compositionally biased region" description="Low complexity" evidence="7">
    <location>
        <begin position="514"/>
        <end position="529"/>
    </location>
</feature>
<dbReference type="FunFam" id="1.20.1270.10:FF:000002">
    <property type="entry name" value="Heat shock 70 kDa protein 4"/>
    <property type="match status" value="1"/>
</dbReference>
<comment type="subcellular location">
    <subcellularLocation>
        <location evidence="1">Cytoplasm</location>
    </subcellularLocation>
</comment>
<evidence type="ECO:0000256" key="2">
    <source>
        <dbReference type="ARBA" id="ARBA00007381"/>
    </source>
</evidence>
<dbReference type="InterPro" id="IPR013126">
    <property type="entry name" value="Hsp_70_fam"/>
</dbReference>
<dbReference type="InterPro" id="IPR043129">
    <property type="entry name" value="ATPase_NBD"/>
</dbReference>
<evidence type="ECO:0000256" key="1">
    <source>
        <dbReference type="ARBA" id="ARBA00004496"/>
    </source>
</evidence>
<dbReference type="PRINTS" id="PR00301">
    <property type="entry name" value="HEATSHOCK70"/>
</dbReference>
<keyword evidence="8" id="KW-0346">Stress response</keyword>
<dbReference type="InterPro" id="IPR029048">
    <property type="entry name" value="HSP70_C_sf"/>
</dbReference>
<dbReference type="Gene3D" id="2.60.34.10">
    <property type="entry name" value="Substrate Binding Domain Of DNAk, Chain A, domain 1"/>
    <property type="match status" value="1"/>
</dbReference>
<dbReference type="SUPFAM" id="SSF100934">
    <property type="entry name" value="Heat shock protein 70kD (HSP70), C-terminal subdomain"/>
    <property type="match status" value="1"/>
</dbReference>
<accession>A0A131XSE5</accession>
<feature type="region of interest" description="Disordered" evidence="7">
    <location>
        <begin position="514"/>
        <end position="558"/>
    </location>
</feature>
<feature type="compositionally biased region" description="Basic and acidic residues" evidence="7">
    <location>
        <begin position="789"/>
        <end position="799"/>
    </location>
</feature>
<evidence type="ECO:0000313" key="8">
    <source>
        <dbReference type="EMBL" id="JAP69262.1"/>
    </source>
</evidence>
<keyword evidence="3" id="KW-0963">Cytoplasm</keyword>
<dbReference type="InterPro" id="IPR018181">
    <property type="entry name" value="Heat_shock_70_CS"/>
</dbReference>
<feature type="compositionally biased region" description="Basic and acidic residues" evidence="7">
    <location>
        <begin position="531"/>
        <end position="555"/>
    </location>
</feature>
<dbReference type="Gene3D" id="3.30.30.30">
    <property type="match status" value="1"/>
</dbReference>
<keyword evidence="5" id="KW-0547">Nucleotide-binding</keyword>
<dbReference type="FunFam" id="3.30.420.40:FF:000171">
    <property type="entry name" value="Heat shock 70 kDa protein 4"/>
    <property type="match status" value="2"/>
</dbReference>
<organism evidence="8">
    <name type="scientific">Ixodes ricinus</name>
    <name type="common">Common tick</name>
    <name type="synonym">Acarus ricinus</name>
    <dbReference type="NCBI Taxonomy" id="34613"/>
    <lineage>
        <taxon>Eukaryota</taxon>
        <taxon>Metazoa</taxon>
        <taxon>Ecdysozoa</taxon>
        <taxon>Arthropoda</taxon>
        <taxon>Chelicerata</taxon>
        <taxon>Arachnida</taxon>
        <taxon>Acari</taxon>
        <taxon>Parasitiformes</taxon>
        <taxon>Ixodida</taxon>
        <taxon>Ixodoidea</taxon>
        <taxon>Ixodidae</taxon>
        <taxon>Ixodinae</taxon>
        <taxon>Ixodes</taxon>
    </lineage>
</organism>
<dbReference type="PANTHER" id="PTHR45639:SF4">
    <property type="entry name" value="HSC70CB, ISOFORM G"/>
    <property type="match status" value="1"/>
</dbReference>
<dbReference type="Gene3D" id="1.20.1270.10">
    <property type="match status" value="1"/>
</dbReference>
<dbReference type="PANTHER" id="PTHR45639">
    <property type="entry name" value="HSC70CB, ISOFORM G-RELATED"/>
    <property type="match status" value="1"/>
</dbReference>
<dbReference type="Gene3D" id="3.90.640.10">
    <property type="entry name" value="Actin, Chain A, domain 4"/>
    <property type="match status" value="1"/>
</dbReference>
<dbReference type="SUPFAM" id="SSF100920">
    <property type="entry name" value="Heat shock protein 70kD (HSP70), peptide-binding domain"/>
    <property type="match status" value="1"/>
</dbReference>
<dbReference type="FunFam" id="3.30.420.40:FF:000767">
    <property type="entry name" value="Heat shock protein 70 (HSP70)-4, putative"/>
    <property type="match status" value="1"/>
</dbReference>